<dbReference type="InterPro" id="IPR003959">
    <property type="entry name" value="ATPase_AAA_core"/>
</dbReference>
<dbReference type="EMBL" id="JAGVRH010000007">
    <property type="protein sequence ID" value="MBS2126503.1"/>
    <property type="molecule type" value="Genomic_DNA"/>
</dbReference>
<dbReference type="PANTHER" id="PTHR23076">
    <property type="entry name" value="METALLOPROTEASE M41 FTSH"/>
    <property type="match status" value="1"/>
</dbReference>
<sequence>MYVGLEASSIRNLFQEINKNNTPCILFIDKIDILGAKRGISLPVVNKEKDQTLNQLLTEINSFNPLKQIVIIAATNIIDILNLALL</sequence>
<dbReference type="Pfam" id="PF00004">
    <property type="entry name" value="AAA"/>
    <property type="match status" value="1"/>
</dbReference>
<name>A0ABS5K3K4_9MOLU</name>
<dbReference type="InterPro" id="IPR027417">
    <property type="entry name" value="P-loop_NTPase"/>
</dbReference>
<evidence type="ECO:0000313" key="2">
    <source>
        <dbReference type="EMBL" id="MBS2126503.1"/>
    </source>
</evidence>
<dbReference type="Gene3D" id="3.40.50.300">
    <property type="entry name" value="P-loop containing nucleotide triphosphate hydrolases"/>
    <property type="match status" value="1"/>
</dbReference>
<organism evidence="2 3">
    <name type="scientific">'Fragaria x ananassa' phyllody phytoplasma</name>
    <dbReference type="NCBI Taxonomy" id="2358428"/>
    <lineage>
        <taxon>Bacteria</taxon>
        <taxon>Bacillati</taxon>
        <taxon>Mycoplasmatota</taxon>
        <taxon>Mollicutes</taxon>
        <taxon>Acholeplasmatales</taxon>
        <taxon>Acholeplasmataceae</taxon>
        <taxon>Candidatus Phytoplasma</taxon>
        <taxon>16SrXIII (Mexican periwinkle virescence group)</taxon>
    </lineage>
</organism>
<dbReference type="Proteomes" id="UP000811481">
    <property type="component" value="Unassembled WGS sequence"/>
</dbReference>
<dbReference type="RefSeq" id="WP_212331881.1">
    <property type="nucleotide sequence ID" value="NZ_JAGVRH010000007.1"/>
</dbReference>
<dbReference type="PANTHER" id="PTHR23076:SF97">
    <property type="entry name" value="ATP-DEPENDENT ZINC METALLOPROTEASE YME1L1"/>
    <property type="match status" value="1"/>
</dbReference>
<evidence type="ECO:0000313" key="3">
    <source>
        <dbReference type="Proteomes" id="UP000811481"/>
    </source>
</evidence>
<comment type="caution">
    <text evidence="2">The sequence shown here is derived from an EMBL/GenBank/DDBJ whole genome shotgun (WGS) entry which is preliminary data.</text>
</comment>
<feature type="domain" description="ATPase AAA-type core" evidence="1">
    <location>
        <begin position="2"/>
        <end position="86"/>
    </location>
</feature>
<proteinExistence type="predicted"/>
<protein>
    <submittedName>
        <fullName evidence="2">AAA family ATPase</fullName>
    </submittedName>
</protein>
<gene>
    <name evidence="2" type="ORF">J8J04_02265</name>
</gene>
<dbReference type="SUPFAM" id="SSF52540">
    <property type="entry name" value="P-loop containing nucleoside triphosphate hydrolases"/>
    <property type="match status" value="1"/>
</dbReference>
<accession>A0ABS5K3K4</accession>
<keyword evidence="3" id="KW-1185">Reference proteome</keyword>
<reference evidence="2" key="1">
    <citation type="submission" date="2021-04" db="EMBL/GenBank/DDBJ databases">
        <title>Draft genome sequence of StrPh-CL8, a phytoplasma strain causing strawberry phyllody in Chile.</title>
        <authorList>
            <person name="Cui W."/>
            <person name="Zamorano A."/>
            <person name="Fiore N."/>
        </authorList>
    </citation>
    <scope>NUCLEOTIDE SEQUENCE [LARGE SCALE GENOMIC DNA]</scope>
    <source>
        <strain evidence="2">StrPh-Cl</strain>
    </source>
</reference>
<evidence type="ECO:0000259" key="1">
    <source>
        <dbReference type="Pfam" id="PF00004"/>
    </source>
</evidence>